<gene>
    <name evidence="10" type="primary">LOC118411513</name>
</gene>
<dbReference type="RefSeq" id="XP_035669712.1">
    <property type="nucleotide sequence ID" value="XM_035813819.1"/>
</dbReference>
<feature type="transmembrane region" description="Helical" evidence="7">
    <location>
        <begin position="285"/>
        <end position="312"/>
    </location>
</feature>
<dbReference type="GO" id="GO:0004930">
    <property type="term" value="F:G protein-coupled receptor activity"/>
    <property type="evidence" value="ECO:0000318"/>
    <property type="project" value="GO_Central"/>
</dbReference>
<dbReference type="GO" id="GO:0005737">
    <property type="term" value="C:cytoplasm"/>
    <property type="evidence" value="ECO:0000318"/>
    <property type="project" value="GO_Central"/>
</dbReference>
<feature type="transmembrane region" description="Helical" evidence="7">
    <location>
        <begin position="158"/>
        <end position="180"/>
    </location>
</feature>
<dbReference type="GO" id="GO:0007189">
    <property type="term" value="P:adenylate cyclase-activating G protein-coupled receptor signaling pathway"/>
    <property type="evidence" value="ECO:0000318"/>
    <property type="project" value="GO_Central"/>
</dbReference>
<keyword evidence="6" id="KW-0675">Receptor</keyword>
<keyword evidence="3 6" id="KW-0812">Transmembrane</keyword>
<keyword evidence="4 7" id="KW-1133">Transmembrane helix</keyword>
<keyword evidence="5 7" id="KW-0472">Membrane</keyword>
<reference evidence="10" key="2">
    <citation type="submission" date="2025-08" db="UniProtKB">
        <authorList>
            <consortium name="RefSeq"/>
        </authorList>
    </citation>
    <scope>IDENTIFICATION</scope>
    <source>
        <strain evidence="10">S238N-H82</strain>
        <tissue evidence="10">Testes</tissue>
    </source>
</reference>
<keyword evidence="6" id="KW-0297">G-protein coupled receptor</keyword>
<feature type="transmembrane region" description="Helical" evidence="7">
    <location>
        <begin position="336"/>
        <end position="355"/>
    </location>
</feature>
<dbReference type="KEGG" id="bfo:118411513"/>
<dbReference type="PRINTS" id="PR00237">
    <property type="entry name" value="GPCRRHODOPSN"/>
</dbReference>
<dbReference type="InterPro" id="IPR017452">
    <property type="entry name" value="GPCR_Rhodpsn_7TM"/>
</dbReference>
<dbReference type="PANTHER" id="PTHR22750">
    <property type="entry name" value="G-PROTEIN COUPLED RECEPTOR"/>
    <property type="match status" value="1"/>
</dbReference>
<sequence length="403" mass="44458">MKTPFIRTQQCVVCLRKTETYTMCIVSYMYVIAMLLVLHLTSRCVGIDSVSGSDMNVTDQVDDKLTNSTLWIRNGSSENCTSATNNVNNSSSLGENSTSIINVHACLQEEPLFPLQQYVSTVSLFIVGITIFLGVWSVVANSLPLAAIIKHEQLHTPVYILVANLAASDVLAGISFILGGSSQVHVVTTETVPSNFILRLRFSSILLSGTSSAYSLMALTAERYWFIVHGMSYVSNVTDGKCKVTIVVLWVWSLLLAMLPNFDQRCTDRFDDTCIPIGAGLSKQYVIVAVVFVFIPMATIFLFNLGIFWCLWKHVNAIAAQEAAVGAQPSVSRKSAITIVIITVVFLVGWMPFFVKLAQLSTDMVSVQYTMVLIIVNSAINPVIYGFRLKEVRRGVARLFVNY</sequence>
<organism evidence="9 10">
    <name type="scientific">Branchiostoma floridae</name>
    <name type="common">Florida lancelet</name>
    <name type="synonym">Amphioxus</name>
    <dbReference type="NCBI Taxonomy" id="7739"/>
    <lineage>
        <taxon>Eukaryota</taxon>
        <taxon>Metazoa</taxon>
        <taxon>Chordata</taxon>
        <taxon>Cephalochordata</taxon>
        <taxon>Leptocardii</taxon>
        <taxon>Amphioxiformes</taxon>
        <taxon>Branchiostomatidae</taxon>
        <taxon>Branchiostoma</taxon>
    </lineage>
</organism>
<reference evidence="9" key="1">
    <citation type="journal article" date="2020" name="Nat. Ecol. Evol.">
        <title>Deeply conserved synteny resolves early events in vertebrate evolution.</title>
        <authorList>
            <person name="Simakov O."/>
            <person name="Marletaz F."/>
            <person name="Yue J.X."/>
            <person name="O'Connell B."/>
            <person name="Jenkins J."/>
            <person name="Brandt A."/>
            <person name="Calef R."/>
            <person name="Tung C.H."/>
            <person name="Huang T.K."/>
            <person name="Schmutz J."/>
            <person name="Satoh N."/>
            <person name="Yu J.K."/>
            <person name="Putnam N.H."/>
            <person name="Green R.E."/>
            <person name="Rokhsar D.S."/>
        </authorList>
    </citation>
    <scope>NUCLEOTIDE SEQUENCE [LARGE SCALE GENOMIC DNA]</scope>
    <source>
        <strain evidence="9">S238N-H82</strain>
    </source>
</reference>
<dbReference type="CDD" id="cd14972">
    <property type="entry name" value="7tmA_EDG-like"/>
    <property type="match status" value="1"/>
</dbReference>
<evidence type="ECO:0000256" key="4">
    <source>
        <dbReference type="ARBA" id="ARBA00022989"/>
    </source>
</evidence>
<feature type="domain" description="G-protein coupled receptors family 1 profile" evidence="8">
    <location>
        <begin position="140"/>
        <end position="385"/>
    </location>
</feature>
<dbReference type="OMA" id="KEIVCCC"/>
<keyword evidence="9" id="KW-1185">Reference proteome</keyword>
<evidence type="ECO:0000256" key="7">
    <source>
        <dbReference type="SAM" id="Phobius"/>
    </source>
</evidence>
<feature type="transmembrane region" description="Helical" evidence="7">
    <location>
        <begin position="367"/>
        <end position="387"/>
    </location>
</feature>
<dbReference type="Gene3D" id="1.20.1070.10">
    <property type="entry name" value="Rhodopsin 7-helix transmembrane proteins"/>
    <property type="match status" value="1"/>
</dbReference>
<evidence type="ECO:0000256" key="1">
    <source>
        <dbReference type="ARBA" id="ARBA00004651"/>
    </source>
</evidence>
<evidence type="ECO:0000313" key="9">
    <source>
        <dbReference type="Proteomes" id="UP000001554"/>
    </source>
</evidence>
<protein>
    <submittedName>
        <fullName evidence="10">G-protein coupled receptor 3-like</fullName>
    </submittedName>
</protein>
<evidence type="ECO:0000313" key="10">
    <source>
        <dbReference type="RefSeq" id="XP_035669712.1"/>
    </source>
</evidence>
<feature type="transmembrane region" description="Helical" evidence="7">
    <location>
        <begin position="200"/>
        <end position="221"/>
    </location>
</feature>
<name>A0A9J7KSL9_BRAFL</name>
<comment type="subcellular location">
    <subcellularLocation>
        <location evidence="1">Cell membrane</location>
        <topology evidence="1">Multi-pass membrane protein</topology>
    </subcellularLocation>
</comment>
<feature type="transmembrane region" description="Helical" evidence="7">
    <location>
        <begin position="21"/>
        <end position="41"/>
    </location>
</feature>
<dbReference type="GO" id="GO:0005886">
    <property type="term" value="C:plasma membrane"/>
    <property type="evidence" value="ECO:0000318"/>
    <property type="project" value="GO_Central"/>
</dbReference>
<dbReference type="AlphaFoldDB" id="A0A9J7KSL9"/>
<proteinExistence type="inferred from homology"/>
<dbReference type="OrthoDB" id="9863803at2759"/>
<feature type="transmembrane region" description="Helical" evidence="7">
    <location>
        <begin position="122"/>
        <end position="146"/>
    </location>
</feature>
<dbReference type="Pfam" id="PF00001">
    <property type="entry name" value="7tm_1"/>
    <property type="match status" value="1"/>
</dbReference>
<dbReference type="SUPFAM" id="SSF81321">
    <property type="entry name" value="Family A G protein-coupled receptor-like"/>
    <property type="match status" value="1"/>
</dbReference>
<dbReference type="Proteomes" id="UP000001554">
    <property type="component" value="Chromosome 3"/>
</dbReference>
<comment type="similarity">
    <text evidence="6">Belongs to the G-protein coupled receptor 1 family.</text>
</comment>
<accession>A0A9J7KSL9</accession>
<dbReference type="PROSITE" id="PS50262">
    <property type="entry name" value="G_PROTEIN_RECEP_F1_2"/>
    <property type="match status" value="1"/>
</dbReference>
<evidence type="ECO:0000256" key="2">
    <source>
        <dbReference type="ARBA" id="ARBA00022475"/>
    </source>
</evidence>
<dbReference type="GeneID" id="118411513"/>
<dbReference type="InterPro" id="IPR000276">
    <property type="entry name" value="GPCR_Rhodpsn"/>
</dbReference>
<evidence type="ECO:0000256" key="3">
    <source>
        <dbReference type="ARBA" id="ARBA00022692"/>
    </source>
</evidence>
<evidence type="ECO:0000256" key="6">
    <source>
        <dbReference type="RuleBase" id="RU000688"/>
    </source>
</evidence>
<dbReference type="PROSITE" id="PS00237">
    <property type="entry name" value="G_PROTEIN_RECEP_F1_1"/>
    <property type="match status" value="1"/>
</dbReference>
<keyword evidence="6" id="KW-0807">Transducer</keyword>
<evidence type="ECO:0000256" key="5">
    <source>
        <dbReference type="ARBA" id="ARBA00023136"/>
    </source>
</evidence>
<evidence type="ECO:0000259" key="8">
    <source>
        <dbReference type="PROSITE" id="PS50262"/>
    </source>
</evidence>
<keyword evidence="2" id="KW-1003">Cell membrane</keyword>
<feature type="transmembrane region" description="Helical" evidence="7">
    <location>
        <begin position="242"/>
        <end position="262"/>
    </location>
</feature>